<keyword evidence="4 7" id="KW-0833">Ubl conjugation pathway</keyword>
<dbReference type="GO" id="GO:0016579">
    <property type="term" value="P:protein deubiquitination"/>
    <property type="evidence" value="ECO:0007669"/>
    <property type="project" value="TreeGrafter"/>
</dbReference>
<dbReference type="GeneID" id="35604114"/>
<dbReference type="GO" id="GO:0004843">
    <property type="term" value="F:cysteine-type deubiquitinase activity"/>
    <property type="evidence" value="ECO:0007669"/>
    <property type="project" value="UniProtKB-UniRule"/>
</dbReference>
<dbReference type="PANTHER" id="PTHR10589:SF29">
    <property type="entry name" value="UBIQUITIN CARBOXYL-TERMINAL HYDROLASE"/>
    <property type="match status" value="1"/>
</dbReference>
<keyword evidence="11" id="KW-1185">Reference proteome</keyword>
<feature type="site" description="Important for enzyme activity" evidence="7">
    <location>
        <position position="278"/>
    </location>
</feature>
<dbReference type="OrthoDB" id="1924260at2759"/>
<organism evidence="10 11">
    <name type="scientific">Ramularia collo-cygni</name>
    <dbReference type="NCBI Taxonomy" id="112498"/>
    <lineage>
        <taxon>Eukaryota</taxon>
        <taxon>Fungi</taxon>
        <taxon>Dikarya</taxon>
        <taxon>Ascomycota</taxon>
        <taxon>Pezizomycotina</taxon>
        <taxon>Dothideomycetes</taxon>
        <taxon>Dothideomycetidae</taxon>
        <taxon>Mycosphaerellales</taxon>
        <taxon>Mycosphaerellaceae</taxon>
        <taxon>Ramularia</taxon>
    </lineage>
</organism>
<dbReference type="STRING" id="112498.A0A2D3VLD3"/>
<evidence type="ECO:0000313" key="11">
    <source>
        <dbReference type="Proteomes" id="UP000225277"/>
    </source>
</evidence>
<dbReference type="Pfam" id="PF01088">
    <property type="entry name" value="Peptidase_C12"/>
    <property type="match status" value="1"/>
</dbReference>
<dbReference type="Gene3D" id="3.40.532.10">
    <property type="entry name" value="Peptidase C12, ubiquitin carboxyl-terminal hydrolase"/>
    <property type="match status" value="1"/>
</dbReference>
<feature type="active site" description="Nucleophile" evidence="7">
    <location>
        <position position="63"/>
    </location>
</feature>
<name>A0A2D3VLD3_9PEZI</name>
<dbReference type="InterPro" id="IPR001578">
    <property type="entry name" value="Peptidase_C12_UCH"/>
</dbReference>
<dbReference type="EMBL" id="FJUY01000016">
    <property type="protein sequence ID" value="CZT23324.1"/>
    <property type="molecule type" value="Genomic_DNA"/>
</dbReference>
<evidence type="ECO:0000256" key="1">
    <source>
        <dbReference type="ARBA" id="ARBA00000707"/>
    </source>
</evidence>
<comment type="similarity">
    <text evidence="7">Belongs to the peptidase C12 family.</text>
</comment>
<dbReference type="SUPFAM" id="SSF54001">
    <property type="entry name" value="Cysteine proteinases"/>
    <property type="match status" value="2"/>
</dbReference>
<proteinExistence type="inferred from homology"/>
<accession>A0A2D3VLD3</accession>
<keyword evidence="6 7" id="KW-0788">Thiol protease</keyword>
<dbReference type="AlphaFoldDB" id="A0A2D3VLD3"/>
<dbReference type="InterPro" id="IPR036959">
    <property type="entry name" value="Peptidase_C12_UCH_sf"/>
</dbReference>
<feature type="site" description="Transition state stabilizer" evidence="7">
    <location>
        <position position="57"/>
    </location>
</feature>
<keyword evidence="3 7" id="KW-0645">Protease</keyword>
<dbReference type="PROSITE" id="PS52048">
    <property type="entry name" value="UCH_DOMAIN"/>
    <property type="match status" value="1"/>
</dbReference>
<feature type="domain" description="UCH catalytic" evidence="9">
    <location>
        <begin position="1"/>
        <end position="331"/>
    </location>
</feature>
<evidence type="ECO:0000256" key="2">
    <source>
        <dbReference type="ARBA" id="ARBA00012759"/>
    </source>
</evidence>
<evidence type="ECO:0000313" key="10">
    <source>
        <dbReference type="EMBL" id="CZT23324.1"/>
    </source>
</evidence>
<protein>
    <recommendedName>
        <fullName evidence="2 7">ubiquitinyl hydrolase 1</fullName>
        <ecNumber evidence="2 7">3.4.19.12</ecNumber>
    </recommendedName>
</protein>
<dbReference type="EC" id="3.4.19.12" evidence="2 7"/>
<dbReference type="PROSITE" id="PS52049">
    <property type="entry name" value="ULD"/>
    <property type="match status" value="1"/>
</dbReference>
<feature type="compositionally biased region" description="Basic and acidic residues" evidence="8">
    <location>
        <begin position="188"/>
        <end position="203"/>
    </location>
</feature>
<feature type="region of interest" description="Disordered" evidence="8">
    <location>
        <begin position="171"/>
        <end position="247"/>
    </location>
</feature>
<dbReference type="RefSeq" id="XP_023630048.1">
    <property type="nucleotide sequence ID" value="XM_023774280.1"/>
</dbReference>
<evidence type="ECO:0000256" key="6">
    <source>
        <dbReference type="ARBA" id="ARBA00022807"/>
    </source>
</evidence>
<dbReference type="GO" id="GO:0005737">
    <property type="term" value="C:cytoplasm"/>
    <property type="evidence" value="ECO:0007669"/>
    <property type="project" value="TreeGrafter"/>
</dbReference>
<evidence type="ECO:0000256" key="8">
    <source>
        <dbReference type="SAM" id="MobiDB-lite"/>
    </source>
</evidence>
<gene>
    <name evidence="10" type="ORF">RCC_09036</name>
</gene>
<evidence type="ECO:0000259" key="9">
    <source>
        <dbReference type="PROSITE" id="PS52048"/>
    </source>
</evidence>
<keyword evidence="5 7" id="KW-0378">Hydrolase</keyword>
<dbReference type="GO" id="GO:0006511">
    <property type="term" value="P:ubiquitin-dependent protein catabolic process"/>
    <property type="evidence" value="ECO:0007669"/>
    <property type="project" value="UniProtKB-UniRule"/>
</dbReference>
<evidence type="ECO:0000256" key="4">
    <source>
        <dbReference type="ARBA" id="ARBA00022786"/>
    </source>
</evidence>
<sequence length="472" mass="52996">MGIRGVAIREIPALDENWMYGLPLPVHGLIFLFQYTDADHSIDDAGKHAENVWFANQVPEFACASVALLNLVNNIPHLDLGRELRDFKEFTRDMDPLMRGDTIDSFDFVKRIHNSFARMTDMLSADMVTKDKVQRAKKDASQKKARETKEANKAEMVEKGRLQEVSTDVTKLATNSTGRLRRPTARQADMHAKTSTPDGKRVTNVESSPSDISEDSDPGFKSRSKANTQVLMPVEPPRRSTRAPQPRKVVTAADYEEPDAGFHYVAYVPVGDHVWKLDGMNRYPQDLGSFKVGGNGADGGTGDWLDVVTPMIKSRMNSNPSAWYNLMAVVRDPFFDEQRKLLENVKKLQAVDLKLQSLDDDWRSMEGGETRKDVISGISIEFGISEKDIDDAELPPSAEDFIASEDDLITLIDYRQSILKEQTMLRSGLRDALQAPDEGEDDARLRKHDYGPFIRGWLSALAERGVLHDLLD</sequence>
<reference evidence="10 11" key="1">
    <citation type="submission" date="2016-03" db="EMBL/GenBank/DDBJ databases">
        <authorList>
            <person name="Ploux O."/>
        </authorList>
    </citation>
    <scope>NUCLEOTIDE SEQUENCE [LARGE SCALE GENOMIC DNA]</scope>
    <source>
        <strain evidence="10 11">URUG2</strain>
    </source>
</reference>
<feature type="region of interest" description="Disordered" evidence="8">
    <location>
        <begin position="130"/>
        <end position="159"/>
    </location>
</feature>
<dbReference type="Proteomes" id="UP000225277">
    <property type="component" value="Unassembled WGS sequence"/>
</dbReference>
<evidence type="ECO:0000256" key="7">
    <source>
        <dbReference type="PROSITE-ProRule" id="PRU01393"/>
    </source>
</evidence>
<feature type="active site" description="Proton donor" evidence="7">
    <location>
        <position position="263"/>
    </location>
</feature>
<evidence type="ECO:0000256" key="5">
    <source>
        <dbReference type="ARBA" id="ARBA00022801"/>
    </source>
</evidence>
<evidence type="ECO:0000256" key="3">
    <source>
        <dbReference type="ARBA" id="ARBA00022670"/>
    </source>
</evidence>
<comment type="catalytic activity">
    <reaction evidence="1 7">
        <text>Thiol-dependent hydrolysis of ester, thioester, amide, peptide and isopeptide bonds formed by the C-terminal Gly of ubiquitin (a 76-residue protein attached to proteins as an intracellular targeting signal).</text>
        <dbReference type="EC" id="3.4.19.12"/>
    </reaction>
</comment>
<dbReference type="InterPro" id="IPR038765">
    <property type="entry name" value="Papain-like_cys_pep_sf"/>
</dbReference>
<dbReference type="PANTHER" id="PTHR10589">
    <property type="entry name" value="UBIQUITIN CARBOXYL-TERMINAL HYDROLASE"/>
    <property type="match status" value="1"/>
</dbReference>